<dbReference type="RefSeq" id="WP_321536775.1">
    <property type="nucleotide sequence ID" value="NZ_JARGDL010000023.1"/>
</dbReference>
<evidence type="ECO:0000313" key="4">
    <source>
        <dbReference type="EMBL" id="MDF1613004.1"/>
    </source>
</evidence>
<dbReference type="SUPFAM" id="SSF75217">
    <property type="entry name" value="alpha/beta knot"/>
    <property type="match status" value="1"/>
</dbReference>
<evidence type="ECO:0000313" key="5">
    <source>
        <dbReference type="Proteomes" id="UP001221302"/>
    </source>
</evidence>
<dbReference type="Proteomes" id="UP001221302">
    <property type="component" value="Unassembled WGS sequence"/>
</dbReference>
<evidence type="ECO:0000256" key="2">
    <source>
        <dbReference type="ARBA" id="ARBA00022679"/>
    </source>
</evidence>
<proteinExistence type="predicted"/>
<dbReference type="CDD" id="cd18097">
    <property type="entry name" value="SpoU-like"/>
    <property type="match status" value="1"/>
</dbReference>
<accession>A0AAE3P266</accession>
<protein>
    <submittedName>
        <fullName evidence="4">RNA methyltransferase</fullName>
    </submittedName>
</protein>
<dbReference type="GO" id="GO:0005829">
    <property type="term" value="C:cytosol"/>
    <property type="evidence" value="ECO:0007669"/>
    <property type="project" value="TreeGrafter"/>
</dbReference>
<dbReference type="GO" id="GO:0003723">
    <property type="term" value="F:RNA binding"/>
    <property type="evidence" value="ECO:0007669"/>
    <property type="project" value="InterPro"/>
</dbReference>
<feature type="domain" description="tRNA/rRNA methyltransferase SpoU type" evidence="3">
    <location>
        <begin position="27"/>
        <end position="168"/>
    </location>
</feature>
<dbReference type="GO" id="GO:0032259">
    <property type="term" value="P:methylation"/>
    <property type="evidence" value="ECO:0007669"/>
    <property type="project" value="UniProtKB-KW"/>
</dbReference>
<name>A0AAE3P266_9BACT</name>
<dbReference type="PANTHER" id="PTHR46429">
    <property type="entry name" value="23S RRNA (GUANOSINE-2'-O-)-METHYLTRANSFERASE RLMB"/>
    <property type="match status" value="1"/>
</dbReference>
<dbReference type="InterPro" id="IPR029026">
    <property type="entry name" value="tRNA_m1G_MTases_N"/>
</dbReference>
<dbReference type="PANTHER" id="PTHR46429:SF1">
    <property type="entry name" value="23S RRNA (GUANOSINE-2'-O-)-METHYLTRANSFERASE RLMB"/>
    <property type="match status" value="1"/>
</dbReference>
<reference evidence="4" key="1">
    <citation type="submission" date="2023-03" db="EMBL/GenBank/DDBJ databases">
        <title>Stygiobacter electus gen. nov., sp. nov., facultatively anaerobic thermotolerant bacterium of the class Ignavibacteria from a well of Yessentuki mineral water deposit.</title>
        <authorList>
            <person name="Podosokorskaya O.A."/>
            <person name="Elcheninov A.G."/>
            <person name="Petrova N.F."/>
            <person name="Zavarzina D.G."/>
            <person name="Kublanov I.V."/>
            <person name="Merkel A.Y."/>
        </authorList>
    </citation>
    <scope>NUCLEOTIDE SEQUENCE</scope>
    <source>
        <strain evidence="4">09-Me</strain>
    </source>
</reference>
<dbReference type="GO" id="GO:0006396">
    <property type="term" value="P:RNA processing"/>
    <property type="evidence" value="ECO:0007669"/>
    <property type="project" value="InterPro"/>
</dbReference>
<keyword evidence="5" id="KW-1185">Reference proteome</keyword>
<organism evidence="4 5">
    <name type="scientific">Stygiobacter electus</name>
    <dbReference type="NCBI Taxonomy" id="3032292"/>
    <lineage>
        <taxon>Bacteria</taxon>
        <taxon>Pseudomonadati</taxon>
        <taxon>Ignavibacteriota</taxon>
        <taxon>Ignavibacteria</taxon>
        <taxon>Ignavibacteriales</taxon>
        <taxon>Melioribacteraceae</taxon>
        <taxon>Stygiobacter</taxon>
    </lineage>
</organism>
<dbReference type="Pfam" id="PF00588">
    <property type="entry name" value="SpoU_methylase"/>
    <property type="match status" value="1"/>
</dbReference>
<dbReference type="GO" id="GO:0008173">
    <property type="term" value="F:RNA methyltransferase activity"/>
    <property type="evidence" value="ECO:0007669"/>
    <property type="project" value="InterPro"/>
</dbReference>
<keyword evidence="1 4" id="KW-0489">Methyltransferase</keyword>
<dbReference type="AlphaFoldDB" id="A0AAE3P266"/>
<dbReference type="InterPro" id="IPR029028">
    <property type="entry name" value="Alpha/beta_knot_MTases"/>
</dbReference>
<gene>
    <name evidence="4" type="ORF">P0M35_12635</name>
</gene>
<keyword evidence="2" id="KW-0808">Transferase</keyword>
<dbReference type="InterPro" id="IPR004441">
    <property type="entry name" value="rRNA_MeTrfase_TrmH"/>
</dbReference>
<dbReference type="EMBL" id="JARGDL010000023">
    <property type="protein sequence ID" value="MDF1613004.1"/>
    <property type="molecule type" value="Genomic_DNA"/>
</dbReference>
<sequence length="184" mass="21017">MRKLTHDEISKNRSTLETLNNVNKLPVYVILNSIRSSYNVGSIFRTSDGAMIEKIYLCGYTPTPEKKEVLKTALGSQESVKWEYVKDAKEVVRKLKNDGVKICALELTENSFPYYQVNENSFPLALIIGNEITGVQQDLLDLCDFSIEIPQYGIKQSLNVAVAYGISIFDLRRIYDINRFNQHK</sequence>
<evidence type="ECO:0000259" key="3">
    <source>
        <dbReference type="Pfam" id="PF00588"/>
    </source>
</evidence>
<dbReference type="Gene3D" id="3.40.1280.10">
    <property type="match status" value="1"/>
</dbReference>
<dbReference type="InterPro" id="IPR001537">
    <property type="entry name" value="SpoU_MeTrfase"/>
</dbReference>
<comment type="caution">
    <text evidence="4">The sequence shown here is derived from an EMBL/GenBank/DDBJ whole genome shotgun (WGS) entry which is preliminary data.</text>
</comment>
<evidence type="ECO:0000256" key="1">
    <source>
        <dbReference type="ARBA" id="ARBA00022603"/>
    </source>
</evidence>